<evidence type="ECO:0000313" key="1">
    <source>
        <dbReference type="EMBL" id="TDE13881.1"/>
    </source>
</evidence>
<evidence type="ECO:0000313" key="2">
    <source>
        <dbReference type="Proteomes" id="UP000294850"/>
    </source>
</evidence>
<comment type="caution">
    <text evidence="1">The sequence shown here is derived from an EMBL/GenBank/DDBJ whole genome shotgun (WGS) entry which is preliminary data.</text>
</comment>
<sequence length="92" mass="10215">MKFFSTFFIALFLFGLCLVEKELKRRALESQGAEEDFVESSRNDIQNFPVPEAAFAGLQNDQNSFTTPKLQLAVSDSTSAFNGSNSSLVKQL</sequence>
<dbReference type="EMBL" id="SMFL01000006">
    <property type="protein sequence ID" value="TDE13881.1"/>
    <property type="molecule type" value="Genomic_DNA"/>
</dbReference>
<organism evidence="1 2">
    <name type="scientific">Dyadobacter psychrotolerans</name>
    <dbReference type="NCBI Taxonomy" id="2541721"/>
    <lineage>
        <taxon>Bacteria</taxon>
        <taxon>Pseudomonadati</taxon>
        <taxon>Bacteroidota</taxon>
        <taxon>Cytophagia</taxon>
        <taxon>Cytophagales</taxon>
        <taxon>Spirosomataceae</taxon>
        <taxon>Dyadobacter</taxon>
    </lineage>
</organism>
<name>A0A4R5DPC9_9BACT</name>
<reference evidence="1 2" key="1">
    <citation type="submission" date="2019-03" db="EMBL/GenBank/DDBJ databases">
        <title>Dyadobacter AR-3-6 sp. nov., isolated from arctic soil.</title>
        <authorList>
            <person name="Chaudhary D.K."/>
        </authorList>
    </citation>
    <scope>NUCLEOTIDE SEQUENCE [LARGE SCALE GENOMIC DNA]</scope>
    <source>
        <strain evidence="1 2">AR-3-6</strain>
    </source>
</reference>
<dbReference type="Proteomes" id="UP000294850">
    <property type="component" value="Unassembled WGS sequence"/>
</dbReference>
<dbReference type="RefSeq" id="WP_131959756.1">
    <property type="nucleotide sequence ID" value="NZ_SMFL01000006.1"/>
</dbReference>
<protein>
    <submittedName>
        <fullName evidence="1">Uncharacterized protein</fullName>
    </submittedName>
</protein>
<accession>A0A4R5DPC9</accession>
<dbReference type="AlphaFoldDB" id="A0A4R5DPC9"/>
<keyword evidence="2" id="KW-1185">Reference proteome</keyword>
<gene>
    <name evidence="1" type="ORF">E0F88_18515</name>
</gene>
<proteinExistence type="predicted"/>